<dbReference type="Gene3D" id="3.30.70.1230">
    <property type="entry name" value="Nucleotide cyclase"/>
    <property type="match status" value="1"/>
</dbReference>
<evidence type="ECO:0000313" key="10">
    <source>
        <dbReference type="EMBL" id="KAK1738014.1"/>
    </source>
</evidence>
<comment type="caution">
    <text evidence="10">The sequence shown here is derived from an EMBL/GenBank/DDBJ whole genome shotgun (WGS) entry which is preliminary data.</text>
</comment>
<dbReference type="InterPro" id="IPR050401">
    <property type="entry name" value="Cyclic_nucleotide_synthase"/>
</dbReference>
<comment type="subcellular location">
    <subcellularLocation>
        <location evidence="1">Membrane</location>
    </subcellularLocation>
</comment>
<keyword evidence="2 8" id="KW-0812">Transmembrane</keyword>
<dbReference type="GO" id="GO:0001653">
    <property type="term" value="F:peptide receptor activity"/>
    <property type="evidence" value="ECO:0007669"/>
    <property type="project" value="TreeGrafter"/>
</dbReference>
<dbReference type="GO" id="GO:0035556">
    <property type="term" value="P:intracellular signal transduction"/>
    <property type="evidence" value="ECO:0007669"/>
    <property type="project" value="InterPro"/>
</dbReference>
<evidence type="ECO:0000259" key="9">
    <source>
        <dbReference type="PROSITE" id="PS50125"/>
    </source>
</evidence>
<gene>
    <name evidence="10" type="ORF">QTG54_011308</name>
</gene>
<organism evidence="10 11">
    <name type="scientific">Skeletonema marinoi</name>
    <dbReference type="NCBI Taxonomy" id="267567"/>
    <lineage>
        <taxon>Eukaryota</taxon>
        <taxon>Sar</taxon>
        <taxon>Stramenopiles</taxon>
        <taxon>Ochrophyta</taxon>
        <taxon>Bacillariophyta</taxon>
        <taxon>Coscinodiscophyceae</taxon>
        <taxon>Thalassiosirophycidae</taxon>
        <taxon>Thalassiosirales</taxon>
        <taxon>Skeletonemataceae</taxon>
        <taxon>Skeletonema</taxon>
        <taxon>Skeletonema marinoi-dohrnii complex</taxon>
    </lineage>
</organism>
<dbReference type="InterPro" id="IPR001054">
    <property type="entry name" value="A/G_cyclase"/>
</dbReference>
<keyword evidence="11" id="KW-1185">Reference proteome</keyword>
<keyword evidence="4 8" id="KW-1133">Transmembrane helix</keyword>
<dbReference type="SMART" id="SM00044">
    <property type="entry name" value="CYCc"/>
    <property type="match status" value="1"/>
</dbReference>
<feature type="compositionally biased region" description="Basic and acidic residues" evidence="7">
    <location>
        <begin position="41"/>
        <end position="50"/>
    </location>
</feature>
<accession>A0AAD9D9P2</accession>
<dbReference type="Proteomes" id="UP001224775">
    <property type="component" value="Unassembled WGS sequence"/>
</dbReference>
<evidence type="ECO:0000256" key="5">
    <source>
        <dbReference type="ARBA" id="ARBA00023136"/>
    </source>
</evidence>
<dbReference type="SUPFAM" id="SSF55781">
    <property type="entry name" value="GAF domain-like"/>
    <property type="match status" value="1"/>
</dbReference>
<feature type="domain" description="Guanylate cyclase" evidence="9">
    <location>
        <begin position="519"/>
        <end position="673"/>
    </location>
</feature>
<feature type="region of interest" description="Disordered" evidence="7">
    <location>
        <begin position="93"/>
        <end position="150"/>
    </location>
</feature>
<keyword evidence="6 10" id="KW-0456">Lyase</keyword>
<dbReference type="InterPro" id="IPR029787">
    <property type="entry name" value="Nucleotide_cyclase"/>
</dbReference>
<dbReference type="GO" id="GO:0000166">
    <property type="term" value="F:nucleotide binding"/>
    <property type="evidence" value="ECO:0007669"/>
    <property type="project" value="UniProtKB-KW"/>
</dbReference>
<evidence type="ECO:0000256" key="7">
    <source>
        <dbReference type="SAM" id="MobiDB-lite"/>
    </source>
</evidence>
<feature type="region of interest" description="Disordered" evidence="7">
    <location>
        <begin position="41"/>
        <end position="74"/>
    </location>
</feature>
<evidence type="ECO:0000256" key="1">
    <source>
        <dbReference type="ARBA" id="ARBA00004370"/>
    </source>
</evidence>
<dbReference type="EC" id="4.6.1.-" evidence="10"/>
<dbReference type="GO" id="GO:0004383">
    <property type="term" value="F:guanylate cyclase activity"/>
    <property type="evidence" value="ECO:0007669"/>
    <property type="project" value="TreeGrafter"/>
</dbReference>
<dbReference type="PANTHER" id="PTHR11920">
    <property type="entry name" value="GUANYLYL CYCLASE"/>
    <property type="match status" value="1"/>
</dbReference>
<protein>
    <submittedName>
        <fullName evidence="10">Adenylate/guanylate cyclase domain-containing protein</fullName>
        <ecNumber evidence="10">4.6.1.-</ecNumber>
    </submittedName>
</protein>
<dbReference type="PROSITE" id="PS50125">
    <property type="entry name" value="GUANYLATE_CYCLASE_2"/>
    <property type="match status" value="1"/>
</dbReference>
<evidence type="ECO:0000256" key="3">
    <source>
        <dbReference type="ARBA" id="ARBA00022741"/>
    </source>
</evidence>
<keyword evidence="5 8" id="KW-0472">Membrane</keyword>
<keyword evidence="3" id="KW-0547">Nucleotide-binding</keyword>
<dbReference type="GO" id="GO:0005886">
    <property type="term" value="C:plasma membrane"/>
    <property type="evidence" value="ECO:0007669"/>
    <property type="project" value="TreeGrafter"/>
</dbReference>
<sequence length="726" mass="80056">MSSPPINSSATSSASLVATALISMAFGVVSTVYIMKRRSPDVDYRKSELSRRRRPSSDCSSNSNNSDNGDKVVPLEKMQKRLSAGYIPSGRRSILLAPDGDNTSRSSPPRRLCSSITRDSGIDSHDSSISGGSAISPLHSQRSRSLETFDTCSSNKPIKNKVTREESYISETEIQFKGEEEFGESILQSVKNLPDSLRLLRRTRAISALASRLMEARDEAECFLETSRLLALMFDLDRISFGMVTGSDHFLIKRVLVTTNIENGELSPSSFELEVMDSDFERPLDGTACGVACRTLREHYAPRTEESLFDTHKALYETGYKSTLTVPILVNGKKCAGAILIPRKEEDGFSKQSRVLISDIACILGSNLYSKRLRKATEESNKMSRQILNSFVPAKVLEKIECYWNEPKPIPRRKSEKSMTSYGSEESNLDDTALKLGSTAWYVANSDWSEAKVDNTTLSRKTSGGAVNNGIQSKLQLLRNMNRDDDDSGTDDVGVIVQTTGIDLSPTRALYAENARNVCIVFTDIVGFSRISMDIKPIKVMDMLQNLFARFDELCDLHGVMKLETIGDAYICATNLLENDDGEEDNNSAKDAAIRALAIAKDMVCEARNVSIPSPIGVGGMHDAWVGQNAVDFETLEIRVGIHCGDVTCGVLGQKMPKFMACGTAVNMAARMEQTSLPSMIRTTREFHDLVGDAEQNWSAKEVIQLKNMGEMETYLLDPISCASFE</sequence>
<dbReference type="PANTHER" id="PTHR11920:SF335">
    <property type="entry name" value="GUANYLATE CYCLASE"/>
    <property type="match status" value="1"/>
</dbReference>
<feature type="compositionally biased region" description="Low complexity" evidence="7">
    <location>
        <begin position="57"/>
        <end position="67"/>
    </location>
</feature>
<evidence type="ECO:0000256" key="8">
    <source>
        <dbReference type="SAM" id="Phobius"/>
    </source>
</evidence>
<dbReference type="CDD" id="cd07302">
    <property type="entry name" value="CHD"/>
    <property type="match status" value="1"/>
</dbReference>
<evidence type="ECO:0000256" key="6">
    <source>
        <dbReference type="ARBA" id="ARBA00023239"/>
    </source>
</evidence>
<dbReference type="GO" id="GO:0004016">
    <property type="term" value="F:adenylate cyclase activity"/>
    <property type="evidence" value="ECO:0007669"/>
    <property type="project" value="TreeGrafter"/>
</dbReference>
<evidence type="ECO:0000313" key="11">
    <source>
        <dbReference type="Proteomes" id="UP001224775"/>
    </source>
</evidence>
<dbReference type="AlphaFoldDB" id="A0AAD9D9P2"/>
<reference evidence="10" key="1">
    <citation type="submission" date="2023-06" db="EMBL/GenBank/DDBJ databases">
        <title>Survivors Of The Sea: Transcriptome response of Skeletonema marinoi to long-term dormancy.</title>
        <authorList>
            <person name="Pinder M.I.M."/>
            <person name="Kourtchenko O."/>
            <person name="Robertson E.K."/>
            <person name="Larsson T."/>
            <person name="Maumus F."/>
            <person name="Osuna-Cruz C.M."/>
            <person name="Vancaester E."/>
            <person name="Stenow R."/>
            <person name="Vandepoele K."/>
            <person name="Ploug H."/>
            <person name="Bruchert V."/>
            <person name="Godhe A."/>
            <person name="Topel M."/>
        </authorList>
    </citation>
    <scope>NUCLEOTIDE SEQUENCE</scope>
    <source>
        <strain evidence="10">R05AC</strain>
    </source>
</reference>
<dbReference type="Pfam" id="PF00211">
    <property type="entry name" value="Guanylate_cyc"/>
    <property type="match status" value="1"/>
</dbReference>
<feature type="transmembrane region" description="Helical" evidence="8">
    <location>
        <begin position="12"/>
        <end position="35"/>
    </location>
</feature>
<proteinExistence type="predicted"/>
<dbReference type="Gene3D" id="3.30.450.40">
    <property type="match status" value="1"/>
</dbReference>
<dbReference type="SUPFAM" id="SSF55073">
    <property type="entry name" value="Nucleotide cyclase"/>
    <property type="match status" value="1"/>
</dbReference>
<evidence type="ECO:0000256" key="2">
    <source>
        <dbReference type="ARBA" id="ARBA00022692"/>
    </source>
</evidence>
<dbReference type="InterPro" id="IPR029016">
    <property type="entry name" value="GAF-like_dom_sf"/>
</dbReference>
<name>A0AAD9D9P2_9STRA</name>
<dbReference type="GO" id="GO:0007168">
    <property type="term" value="P:receptor guanylyl cyclase signaling pathway"/>
    <property type="evidence" value="ECO:0007669"/>
    <property type="project" value="TreeGrafter"/>
</dbReference>
<feature type="compositionally biased region" description="Low complexity" evidence="7">
    <location>
        <begin position="127"/>
        <end position="136"/>
    </location>
</feature>
<dbReference type="EMBL" id="JATAAI010000022">
    <property type="protein sequence ID" value="KAK1738014.1"/>
    <property type="molecule type" value="Genomic_DNA"/>
</dbReference>
<evidence type="ECO:0000256" key="4">
    <source>
        <dbReference type="ARBA" id="ARBA00022989"/>
    </source>
</evidence>